<comment type="similarity">
    <text evidence="1">Belongs to the short-chain dehydrogenases/reductases (SDR) family.</text>
</comment>
<evidence type="ECO:0000256" key="2">
    <source>
        <dbReference type="ARBA" id="ARBA00023002"/>
    </source>
</evidence>
<dbReference type="Proteomes" id="UP000595140">
    <property type="component" value="Unassembled WGS sequence"/>
</dbReference>
<dbReference type="PANTHER" id="PTHR43180">
    <property type="entry name" value="3-OXOACYL-(ACYL-CARRIER-PROTEIN) REDUCTASE (AFU_ORTHOLOGUE AFUA_6G11210)"/>
    <property type="match status" value="1"/>
</dbReference>
<dbReference type="EMBL" id="OOIL02001139">
    <property type="protein sequence ID" value="VFQ73083.1"/>
    <property type="molecule type" value="Genomic_DNA"/>
</dbReference>
<dbReference type="PRINTS" id="PR00080">
    <property type="entry name" value="SDRFAMILY"/>
</dbReference>
<dbReference type="FunFam" id="3.40.50.720:FF:000084">
    <property type="entry name" value="Short-chain dehydrogenase reductase"/>
    <property type="match status" value="1"/>
</dbReference>
<protein>
    <submittedName>
        <fullName evidence="3">Uncharacterized protein</fullName>
    </submittedName>
</protein>
<dbReference type="GO" id="GO:0016616">
    <property type="term" value="F:oxidoreductase activity, acting on the CH-OH group of donors, NAD or NADP as acceptor"/>
    <property type="evidence" value="ECO:0007669"/>
    <property type="project" value="UniProtKB-ARBA"/>
</dbReference>
<dbReference type="OrthoDB" id="294295at2759"/>
<reference evidence="3 4" key="1">
    <citation type="submission" date="2018-04" db="EMBL/GenBank/DDBJ databases">
        <authorList>
            <person name="Vogel A."/>
        </authorList>
    </citation>
    <scope>NUCLEOTIDE SEQUENCE [LARGE SCALE GENOMIC DNA]</scope>
</reference>
<dbReference type="SUPFAM" id="SSF51735">
    <property type="entry name" value="NAD(P)-binding Rossmann-fold domains"/>
    <property type="match status" value="1"/>
</dbReference>
<keyword evidence="2" id="KW-0560">Oxidoreductase</keyword>
<dbReference type="Gene3D" id="3.40.50.720">
    <property type="entry name" value="NAD(P)-binding Rossmann-like Domain"/>
    <property type="match status" value="1"/>
</dbReference>
<accession>A0A484L9V5</accession>
<evidence type="ECO:0000256" key="1">
    <source>
        <dbReference type="ARBA" id="ARBA00006484"/>
    </source>
</evidence>
<keyword evidence="4" id="KW-1185">Reference proteome</keyword>
<sequence length="309" mass="32019">MLPLAERIVDEAGVAVGSLATEEEDKGWTRSSASSVAPVANRRLDGKVALITGGASGIGETTARLFVKHGAKVIIADIQDTLGNSISTEISGGDPAICCYVHCDVTIDSDVQAAVDFVISMHGKLDVMFSNAGIGGNHGVSVHDIDEDDLRGVFDVNVFGAFWCAKHAARVMAPAKKGSIVFTASAATVSSGYLPYAYMASKHAVVGLAKNLGVEMGKHGVRVNCISPTYLATPLTIDRFGGDKEAVEGFACEMANLKGVVLEAEDVAAAAVFLGSDESKYISGTNLVIDGGLCTTNFATSLALDKLSS</sequence>
<dbReference type="Pfam" id="PF13561">
    <property type="entry name" value="adh_short_C2"/>
    <property type="match status" value="1"/>
</dbReference>
<organism evidence="3 4">
    <name type="scientific">Cuscuta campestris</name>
    <dbReference type="NCBI Taxonomy" id="132261"/>
    <lineage>
        <taxon>Eukaryota</taxon>
        <taxon>Viridiplantae</taxon>
        <taxon>Streptophyta</taxon>
        <taxon>Embryophyta</taxon>
        <taxon>Tracheophyta</taxon>
        <taxon>Spermatophyta</taxon>
        <taxon>Magnoliopsida</taxon>
        <taxon>eudicotyledons</taxon>
        <taxon>Gunneridae</taxon>
        <taxon>Pentapetalae</taxon>
        <taxon>asterids</taxon>
        <taxon>lamiids</taxon>
        <taxon>Solanales</taxon>
        <taxon>Convolvulaceae</taxon>
        <taxon>Cuscuteae</taxon>
        <taxon>Cuscuta</taxon>
        <taxon>Cuscuta subgen. Grammica</taxon>
        <taxon>Cuscuta sect. Cleistogrammica</taxon>
    </lineage>
</organism>
<dbReference type="InterPro" id="IPR002347">
    <property type="entry name" value="SDR_fam"/>
</dbReference>
<evidence type="ECO:0000313" key="3">
    <source>
        <dbReference type="EMBL" id="VFQ73083.1"/>
    </source>
</evidence>
<gene>
    <name evidence="3" type="ORF">CCAM_LOCUS14859</name>
</gene>
<dbReference type="AlphaFoldDB" id="A0A484L9V5"/>
<proteinExistence type="inferred from homology"/>
<dbReference type="PRINTS" id="PR00081">
    <property type="entry name" value="GDHRDH"/>
</dbReference>
<dbReference type="InterPro" id="IPR036291">
    <property type="entry name" value="NAD(P)-bd_dom_sf"/>
</dbReference>
<name>A0A484L9V5_9ASTE</name>
<dbReference type="PANTHER" id="PTHR43180:SF45">
    <property type="entry name" value="SECOISOLARICIRESINOL DEHYDROGENASE-LIKE ISOFORM X1"/>
    <property type="match status" value="1"/>
</dbReference>
<evidence type="ECO:0000313" key="4">
    <source>
        <dbReference type="Proteomes" id="UP000595140"/>
    </source>
</evidence>